<dbReference type="SUPFAM" id="SSF48452">
    <property type="entry name" value="TPR-like"/>
    <property type="match status" value="1"/>
</dbReference>
<dbReference type="HOGENOM" id="CLU_433906_0_0_0"/>
<dbReference type="eggNOG" id="COG3391">
    <property type="taxonomic scope" value="Bacteria"/>
</dbReference>
<protein>
    <submittedName>
        <fullName evidence="1">Uncharacterized protein</fullName>
    </submittedName>
</protein>
<dbReference type="EnsemblBacteria" id="ACZ19176">
    <property type="protein sequence ID" value="ACZ19176"/>
    <property type="gene ID" value="Taci_0944"/>
</dbReference>
<dbReference type="PATRIC" id="fig|525903.6.peg.946"/>
<reference evidence="1 2" key="1">
    <citation type="journal article" date="2009" name="Stand. Genomic Sci.">
        <title>Complete genome sequence of Thermanaerovibrio acidaminovorans type strain (Su883).</title>
        <authorList>
            <person name="Chovatia M."/>
            <person name="Sikorski J."/>
            <person name="Schroder M."/>
            <person name="Lapidus A."/>
            <person name="Nolan M."/>
            <person name="Tice H."/>
            <person name="Glavina Del Rio T."/>
            <person name="Copeland A."/>
            <person name="Cheng J.F."/>
            <person name="Lucas S."/>
            <person name="Chen F."/>
            <person name="Bruce D."/>
            <person name="Goodwin L."/>
            <person name="Pitluck S."/>
            <person name="Ivanova N."/>
            <person name="Mavromatis K."/>
            <person name="Ovchinnikova G."/>
            <person name="Pati A."/>
            <person name="Chen A."/>
            <person name="Palaniappan K."/>
            <person name="Land M."/>
            <person name="Hauser L."/>
            <person name="Chang Y.J."/>
            <person name="Jeffries C.D."/>
            <person name="Chain P."/>
            <person name="Saunders E."/>
            <person name="Detter J.C."/>
            <person name="Brettin T."/>
            <person name="Rohde M."/>
            <person name="Goker M."/>
            <person name="Spring S."/>
            <person name="Bristow J."/>
            <person name="Markowitz V."/>
            <person name="Hugenholtz P."/>
            <person name="Kyrpides N.C."/>
            <person name="Klenk H.P."/>
            <person name="Eisen J.A."/>
        </authorList>
    </citation>
    <scope>NUCLEOTIDE SEQUENCE [LARGE SCALE GENOMIC DNA]</scope>
    <source>
        <strain evidence="2">ATCC 49978 / DSM 6589 / Su883</strain>
    </source>
</reference>
<dbReference type="KEGG" id="tai:Taci_0944"/>
<dbReference type="InterPro" id="IPR011990">
    <property type="entry name" value="TPR-like_helical_dom_sf"/>
</dbReference>
<proteinExistence type="predicted"/>
<sequence>MRRWVAVAAGVIIWVLLLCLGVGAQEMPKADRRASEVIFMMAYRDLLGRRYWSSLANISGALKKDTYFVDLYFLRSVVQRRMGNLDDAAASLRSYLEVRRNDYRGKSILRSLEDEIRSLRLALRPKASMLSATFVDARDGSVLPKLDRTFILGMGGAGKVSSLGDKLFLVDSLGDRVVIYRGGKRLASLAIKSPVAVVPLDYLNWVVLSSDGGAFRVEENQYSGAISQWPYFKHDGHISDGVALSDGAFAVTDRISGSLLILSSGGRVMGQWRPKGSGRLPELVAVDSLGSRLAVADRGRGMVYVLDWTGGSSFKEVANVRVNGVRDLTWNHEGGLFVVAEGGALFKVGPLWDGTVTLDTVARGLKDPWTVCTYQGGIMLLDQGGRQPLWGGLIYNDGAVNGLFGVMDMAIDEGDVYSLTMTSRLSPFFASIGDRFPVVRGVWQNKLALVSVSGSRRLIPEPQVVALESPDGDPSRLWRDIRAREEKGMSLPQVLLLNSNVRLGRRDQERLLAYCLMNGLRLDVAAIGVPSSPELDAVRRLTGGSLYFRAKPALTPLDGVEWTFRMPLPKVDVPLGNVSDSLVSLFVDAEDYSFREWMPFFPAAFR</sequence>
<dbReference type="AlphaFoldDB" id="D1BA73"/>
<dbReference type="OrthoDB" id="2297at2"/>
<name>D1BA73_THEAS</name>
<dbReference type="Proteomes" id="UP000002030">
    <property type="component" value="Chromosome"/>
</dbReference>
<dbReference type="InterPro" id="IPR011042">
    <property type="entry name" value="6-blade_b-propeller_TolB-like"/>
</dbReference>
<dbReference type="InterPro" id="IPR011044">
    <property type="entry name" value="Quino_amine_DH_bsu"/>
</dbReference>
<dbReference type="SUPFAM" id="SSF50969">
    <property type="entry name" value="YVTN repeat-like/Quinoprotein amine dehydrogenase"/>
    <property type="match status" value="1"/>
</dbReference>
<organism evidence="1 2">
    <name type="scientific">Thermanaerovibrio acidaminovorans (strain ATCC 49978 / DSM 6589 / Su883)</name>
    <name type="common">Selenomonas acidaminovorans</name>
    <dbReference type="NCBI Taxonomy" id="525903"/>
    <lineage>
        <taxon>Bacteria</taxon>
        <taxon>Thermotogati</taxon>
        <taxon>Synergistota</taxon>
        <taxon>Synergistia</taxon>
        <taxon>Synergistales</taxon>
        <taxon>Synergistaceae</taxon>
        <taxon>Thermanaerovibrio</taxon>
    </lineage>
</organism>
<dbReference type="EMBL" id="CP001818">
    <property type="protein sequence ID" value="ACZ19176.1"/>
    <property type="molecule type" value="Genomic_DNA"/>
</dbReference>
<accession>D1BA73</accession>
<evidence type="ECO:0000313" key="1">
    <source>
        <dbReference type="EMBL" id="ACZ19176.1"/>
    </source>
</evidence>
<gene>
    <name evidence="1" type="ordered locus">Taci_0944</name>
</gene>
<dbReference type="Gene3D" id="2.120.10.30">
    <property type="entry name" value="TolB, C-terminal domain"/>
    <property type="match status" value="1"/>
</dbReference>
<keyword evidence="2" id="KW-1185">Reference proteome</keyword>
<dbReference type="STRING" id="525903.Taci_0944"/>
<evidence type="ECO:0000313" key="2">
    <source>
        <dbReference type="Proteomes" id="UP000002030"/>
    </source>
</evidence>
<dbReference type="RefSeq" id="WP_012869691.1">
    <property type="nucleotide sequence ID" value="NC_013522.1"/>
</dbReference>